<dbReference type="Gene3D" id="1.20.1070.10">
    <property type="entry name" value="Rhodopsin 7-helix transmembrane proteins"/>
    <property type="match status" value="1"/>
</dbReference>
<evidence type="ECO:0000256" key="1">
    <source>
        <dbReference type="SAM" id="Phobius"/>
    </source>
</evidence>
<comment type="caution">
    <text evidence="2">The sequence shown here is derived from an EMBL/GenBank/DDBJ whole genome shotgun (WGS) entry which is preliminary data.</text>
</comment>
<keyword evidence="1" id="KW-0812">Transmembrane</keyword>
<dbReference type="SUPFAM" id="SSF81321">
    <property type="entry name" value="Family A G protein-coupled receptor-like"/>
    <property type="match status" value="1"/>
</dbReference>
<sequence>MSTQTLASQLSELSIKLVIYCWTPIYIIGILGNLLNMITFSRRTLRDNTCSQYFIGMYIVQIILFNSLSLTKIITNISGYDLGQTVAILCKIRSYLFIFSLGLMRQFLCLISID</sequence>
<keyword evidence="1" id="KW-1133">Transmembrane helix</keyword>
<reference evidence="2" key="1">
    <citation type="submission" date="2021-02" db="EMBL/GenBank/DDBJ databases">
        <authorList>
            <person name="Nowell W R."/>
        </authorList>
    </citation>
    <scope>NUCLEOTIDE SEQUENCE</scope>
</reference>
<accession>A0A814GFE4</accession>
<gene>
    <name evidence="2" type="ORF">RFH988_LOCUS13894</name>
</gene>
<evidence type="ECO:0000313" key="3">
    <source>
        <dbReference type="Proteomes" id="UP000663882"/>
    </source>
</evidence>
<dbReference type="Proteomes" id="UP000663882">
    <property type="component" value="Unassembled WGS sequence"/>
</dbReference>
<feature type="transmembrane region" description="Helical" evidence="1">
    <location>
        <begin position="53"/>
        <end position="74"/>
    </location>
</feature>
<protein>
    <recommendedName>
        <fullName evidence="4">G-protein coupled receptors family 1 profile domain-containing protein</fullName>
    </recommendedName>
</protein>
<proteinExistence type="predicted"/>
<keyword evidence="1" id="KW-0472">Membrane</keyword>
<evidence type="ECO:0008006" key="4">
    <source>
        <dbReference type="Google" id="ProtNLM"/>
    </source>
</evidence>
<evidence type="ECO:0000313" key="2">
    <source>
        <dbReference type="EMBL" id="CAF0995629.1"/>
    </source>
</evidence>
<dbReference type="AlphaFoldDB" id="A0A814GFE4"/>
<feature type="transmembrane region" description="Helical" evidence="1">
    <location>
        <begin position="17"/>
        <end position="41"/>
    </location>
</feature>
<dbReference type="OrthoDB" id="10025542at2759"/>
<dbReference type="EMBL" id="CAJNOO010000626">
    <property type="protein sequence ID" value="CAF0995629.1"/>
    <property type="molecule type" value="Genomic_DNA"/>
</dbReference>
<name>A0A814GFE4_9BILA</name>
<organism evidence="2 3">
    <name type="scientific">Rotaria sordida</name>
    <dbReference type="NCBI Taxonomy" id="392033"/>
    <lineage>
        <taxon>Eukaryota</taxon>
        <taxon>Metazoa</taxon>
        <taxon>Spiralia</taxon>
        <taxon>Gnathifera</taxon>
        <taxon>Rotifera</taxon>
        <taxon>Eurotatoria</taxon>
        <taxon>Bdelloidea</taxon>
        <taxon>Philodinida</taxon>
        <taxon>Philodinidae</taxon>
        <taxon>Rotaria</taxon>
    </lineage>
</organism>